<keyword evidence="3" id="KW-0862">Zinc</keyword>
<keyword evidence="2" id="KW-0479">Metal-binding</keyword>
<name>A0ABS9QJ62_9HYPH</name>
<dbReference type="RefSeq" id="WP_239367269.1">
    <property type="nucleotide sequence ID" value="NZ_JAKREW010000017.1"/>
</dbReference>
<evidence type="ECO:0000256" key="4">
    <source>
        <dbReference type="ARBA" id="ARBA00023239"/>
    </source>
</evidence>
<proteinExistence type="inferred from homology"/>
<evidence type="ECO:0000313" key="7">
    <source>
        <dbReference type="Proteomes" id="UP001201701"/>
    </source>
</evidence>
<dbReference type="Pfam" id="PF04828">
    <property type="entry name" value="GFA"/>
    <property type="match status" value="1"/>
</dbReference>
<gene>
    <name evidence="6" type="ORF">L4923_17280</name>
</gene>
<dbReference type="SUPFAM" id="SSF51316">
    <property type="entry name" value="Mss4-like"/>
    <property type="match status" value="1"/>
</dbReference>
<dbReference type="EMBL" id="JAKREW010000017">
    <property type="protein sequence ID" value="MCG7506781.1"/>
    <property type="molecule type" value="Genomic_DNA"/>
</dbReference>
<dbReference type="Gene3D" id="3.90.1590.10">
    <property type="entry name" value="glutathione-dependent formaldehyde- activating enzyme (gfa)"/>
    <property type="match status" value="1"/>
</dbReference>
<evidence type="ECO:0000313" key="6">
    <source>
        <dbReference type="EMBL" id="MCG7506781.1"/>
    </source>
</evidence>
<protein>
    <submittedName>
        <fullName evidence="6">GFA family protein</fullName>
    </submittedName>
</protein>
<dbReference type="PROSITE" id="PS51891">
    <property type="entry name" value="CENP_V_GFA"/>
    <property type="match status" value="1"/>
</dbReference>
<evidence type="ECO:0000256" key="3">
    <source>
        <dbReference type="ARBA" id="ARBA00022833"/>
    </source>
</evidence>
<dbReference type="PANTHER" id="PTHR33337">
    <property type="entry name" value="GFA DOMAIN-CONTAINING PROTEIN"/>
    <property type="match status" value="1"/>
</dbReference>
<dbReference type="PANTHER" id="PTHR33337:SF40">
    <property type="entry name" value="CENP-V_GFA DOMAIN-CONTAINING PROTEIN-RELATED"/>
    <property type="match status" value="1"/>
</dbReference>
<organism evidence="6 7">
    <name type="scientific">Mesorhizobium retamae</name>
    <dbReference type="NCBI Taxonomy" id="2912854"/>
    <lineage>
        <taxon>Bacteria</taxon>
        <taxon>Pseudomonadati</taxon>
        <taxon>Pseudomonadota</taxon>
        <taxon>Alphaproteobacteria</taxon>
        <taxon>Hyphomicrobiales</taxon>
        <taxon>Phyllobacteriaceae</taxon>
        <taxon>Mesorhizobium</taxon>
    </lineage>
</organism>
<dbReference type="InterPro" id="IPR006913">
    <property type="entry name" value="CENP-V/GFA"/>
</dbReference>
<sequence>MSKITRGGCLCGGTTYELRGELRPVVACHCLQCRKTSGHYVAATQVAAADAVISGDTLTWFRSSDIAERGFCRVCGSNLFWRRFESDRLSVWAGTIDGPTGLRMESQLYPECAGDYYDLPDVPSVGQETLE</sequence>
<feature type="domain" description="CENP-V/GFA" evidence="5">
    <location>
        <begin position="5"/>
        <end position="118"/>
    </location>
</feature>
<comment type="caution">
    <text evidence="6">The sequence shown here is derived from an EMBL/GenBank/DDBJ whole genome shotgun (WGS) entry which is preliminary data.</text>
</comment>
<dbReference type="Proteomes" id="UP001201701">
    <property type="component" value="Unassembled WGS sequence"/>
</dbReference>
<keyword evidence="7" id="KW-1185">Reference proteome</keyword>
<evidence type="ECO:0000256" key="2">
    <source>
        <dbReference type="ARBA" id="ARBA00022723"/>
    </source>
</evidence>
<evidence type="ECO:0000259" key="5">
    <source>
        <dbReference type="PROSITE" id="PS51891"/>
    </source>
</evidence>
<reference evidence="6 7" key="1">
    <citation type="submission" date="2022-02" db="EMBL/GenBank/DDBJ databases">
        <title>Draft genome sequence of Mezorhizobium retamae strain IRAMC:0171 isolated from Retama raetam nodules.</title>
        <authorList>
            <person name="Bengaied R."/>
            <person name="Sbissi I."/>
            <person name="Huber K."/>
            <person name="Ghodbane F."/>
            <person name="Nouioui I."/>
            <person name="Tarhouni M."/>
            <person name="Gtari M."/>
        </authorList>
    </citation>
    <scope>NUCLEOTIDE SEQUENCE [LARGE SCALE GENOMIC DNA]</scope>
    <source>
        <strain evidence="6 7">IRAMC:0171</strain>
    </source>
</reference>
<evidence type="ECO:0000256" key="1">
    <source>
        <dbReference type="ARBA" id="ARBA00005495"/>
    </source>
</evidence>
<comment type="similarity">
    <text evidence="1">Belongs to the Gfa family.</text>
</comment>
<keyword evidence="4" id="KW-0456">Lyase</keyword>
<accession>A0ABS9QJ62</accession>
<dbReference type="InterPro" id="IPR011057">
    <property type="entry name" value="Mss4-like_sf"/>
</dbReference>